<dbReference type="InterPro" id="IPR007073">
    <property type="entry name" value="RNA_pol_Rpb1_7"/>
</dbReference>
<dbReference type="InterPro" id="IPR007080">
    <property type="entry name" value="RNA_pol_Rpb1_1"/>
</dbReference>
<keyword evidence="5" id="KW-0548">Nucleotidyltransferase</keyword>
<dbReference type="Gene3D" id="1.10.274.100">
    <property type="entry name" value="RNA polymerase Rpb1, domain 3"/>
    <property type="match status" value="1"/>
</dbReference>
<dbReference type="InterPro" id="IPR044893">
    <property type="entry name" value="RNA_pol_Rpb1_clamp_domain"/>
</dbReference>
<dbReference type="InterPro" id="IPR007081">
    <property type="entry name" value="RNA_pol_Rpb1_5"/>
</dbReference>
<dbReference type="PANTHER" id="PTHR19376:SF37">
    <property type="entry name" value="DNA-DIRECTED RNA POLYMERASE II SUBUNIT RPB1"/>
    <property type="match status" value="1"/>
</dbReference>
<keyword evidence="6" id="KW-0804">Transcription</keyword>
<keyword evidence="4" id="KW-0808">Transferase</keyword>
<dbReference type="Pfam" id="PF04998">
    <property type="entry name" value="RNA_pol_Rpb1_5"/>
    <property type="match status" value="1"/>
</dbReference>
<dbReference type="GO" id="GO:0006351">
    <property type="term" value="P:DNA-templated transcription"/>
    <property type="evidence" value="ECO:0007669"/>
    <property type="project" value="InterPro"/>
</dbReference>
<dbReference type="InterPro" id="IPR038120">
    <property type="entry name" value="Rpb1_funnel_sf"/>
</dbReference>
<dbReference type="InterPro" id="IPR007083">
    <property type="entry name" value="RNA_pol_Rpb1_4"/>
</dbReference>
<keyword evidence="3" id="KW-0240">DNA-directed RNA polymerase</keyword>
<evidence type="ECO:0000259" key="7">
    <source>
        <dbReference type="SMART" id="SM00663"/>
    </source>
</evidence>
<dbReference type="GO" id="GO:0003677">
    <property type="term" value="F:DNA binding"/>
    <property type="evidence" value="ECO:0007669"/>
    <property type="project" value="InterPro"/>
</dbReference>
<evidence type="ECO:0000256" key="5">
    <source>
        <dbReference type="ARBA" id="ARBA00022695"/>
    </source>
</evidence>
<dbReference type="Pfam" id="PF00623">
    <property type="entry name" value="RNA_pol_Rpb1_2"/>
    <property type="match status" value="1"/>
</dbReference>
<dbReference type="SUPFAM" id="SSF64484">
    <property type="entry name" value="beta and beta-prime subunits of DNA dependent RNA-polymerase"/>
    <property type="match status" value="1"/>
</dbReference>
<reference evidence="8" key="1">
    <citation type="journal article" date="2020" name="Nature">
        <title>Giant virus diversity and host interactions through global metagenomics.</title>
        <authorList>
            <person name="Schulz F."/>
            <person name="Roux S."/>
            <person name="Paez-Espino D."/>
            <person name="Jungbluth S."/>
            <person name="Walsh D.A."/>
            <person name="Denef V.J."/>
            <person name="McMahon K.D."/>
            <person name="Konstantinidis K.T."/>
            <person name="Eloe-Fadrosh E.A."/>
            <person name="Kyrpides N.C."/>
            <person name="Woyke T."/>
        </authorList>
    </citation>
    <scope>NUCLEOTIDE SEQUENCE</scope>
    <source>
        <strain evidence="8">GVMAG-M-3300020185-33</strain>
    </source>
</reference>
<dbReference type="Gene3D" id="1.10.132.30">
    <property type="match status" value="1"/>
</dbReference>
<dbReference type="Gene3D" id="2.40.40.20">
    <property type="match status" value="1"/>
</dbReference>
<dbReference type="InterPro" id="IPR045867">
    <property type="entry name" value="DNA-dir_RpoC_beta_prime"/>
</dbReference>
<dbReference type="InterPro" id="IPR006592">
    <property type="entry name" value="RNA_pol_N"/>
</dbReference>
<dbReference type="InterPro" id="IPR042102">
    <property type="entry name" value="RNA_pol_Rpb1_3_sf"/>
</dbReference>
<dbReference type="Pfam" id="PF05000">
    <property type="entry name" value="RNA_pol_Rpb1_4"/>
    <property type="match status" value="1"/>
</dbReference>
<dbReference type="Gene3D" id="4.10.860.120">
    <property type="entry name" value="RNA polymerase II, clamp domain"/>
    <property type="match status" value="1"/>
</dbReference>
<dbReference type="EMBL" id="MN739334">
    <property type="protein sequence ID" value="QHS99027.1"/>
    <property type="molecule type" value="Genomic_DNA"/>
</dbReference>
<dbReference type="InterPro" id="IPR000722">
    <property type="entry name" value="RNA_pol_asu"/>
</dbReference>
<dbReference type="Pfam" id="PF04983">
    <property type="entry name" value="RNA_pol_Rpb1_3"/>
    <property type="match status" value="1"/>
</dbReference>
<name>A0A6C0C358_9ZZZZ</name>
<dbReference type="InterPro" id="IPR007075">
    <property type="entry name" value="RNA_pol_Rpb1_6"/>
</dbReference>
<comment type="similarity">
    <text evidence="1">Belongs to the RNA polymerase beta' chain family.</text>
</comment>
<accession>A0A6C0C358</accession>
<dbReference type="EC" id="2.7.7.6" evidence="2"/>
<evidence type="ECO:0000256" key="2">
    <source>
        <dbReference type="ARBA" id="ARBA00012418"/>
    </source>
</evidence>
<feature type="domain" description="RNA polymerase N-terminal" evidence="7">
    <location>
        <begin position="221"/>
        <end position="524"/>
    </location>
</feature>
<evidence type="ECO:0000256" key="4">
    <source>
        <dbReference type="ARBA" id="ARBA00022679"/>
    </source>
</evidence>
<dbReference type="Gene3D" id="6.10.250.2940">
    <property type="match status" value="1"/>
</dbReference>
<dbReference type="Pfam" id="PF04997">
    <property type="entry name" value="RNA_pol_Rpb1_1"/>
    <property type="match status" value="1"/>
</dbReference>
<dbReference type="Pfam" id="PF04990">
    <property type="entry name" value="RNA_pol_Rpb1_7"/>
    <property type="match status" value="1"/>
</dbReference>
<dbReference type="GO" id="GO:0005665">
    <property type="term" value="C:RNA polymerase II, core complex"/>
    <property type="evidence" value="ECO:0007669"/>
    <property type="project" value="TreeGrafter"/>
</dbReference>
<dbReference type="Pfam" id="PF04992">
    <property type="entry name" value="RNA_pol_Rpb1_6"/>
    <property type="match status" value="1"/>
</dbReference>
<evidence type="ECO:0000256" key="3">
    <source>
        <dbReference type="ARBA" id="ARBA00022478"/>
    </source>
</evidence>
<evidence type="ECO:0000256" key="1">
    <source>
        <dbReference type="ARBA" id="ARBA00006460"/>
    </source>
</evidence>
<proteinExistence type="inferred from homology"/>
<dbReference type="NCBIfam" id="NF006336">
    <property type="entry name" value="PRK08566.1"/>
    <property type="match status" value="1"/>
</dbReference>
<sequence>MAQSKSQTTPSRIIGLQFSILSPDEIRKSSVANIVSRDTYVNNKPVIGGLFDPRMGVLDPGLICPTDGLNYMHTPGYFGHIELARPIFYIQYIHTIVKILRCVCIKCSKVLIDKEKYNYLSKLSSKKRWDKVFKLASKVVRCGDETCDGCGTKQPRKITKEGLATLIAEWDNIDGIVNSEGAKKDKLTMRLTPEIALKVFRRISDEDVSFMGFSPIWSRPDWMICQVLAVPPPAVRPSVKHDAQQRSEDDISHIIVNIVKANKTLQEKLQNNATSKVIDDWTMVLQYYVATMVDNKIPGVASVAQRSGRPLKSIKERLVGKPGRVRGNLMGKRVDYSARSVITPDANIGISELGIPIKVAKNITFPEVVNKRNKKFLTQLMLNGPEVYPGAKILERKDGDSVSLRYVDRESIELNLGDKVHRHLLDGDPVLFNRQPTLHRMSMMCHFAKILKVGDTFRLNVADTKPYNADFDGDEMNLHGPQDYESAAELANLAAVARQIISPANNTPIIGIFQDSLLGSFRFTRENTNFDTRTAMNLLMAFDKVETDLFKNPNDRINSFKLLTQIMPPLSSHFRNGQYDSTEDNKVSNNMIEIKNGEYIRGQLDKKALGAGSKGLLHRIFNDFSYVEAGDFIDDLQNLITEYMKLTSYSVGISDLIADSTTNHRISEAMLKKKQEVKNLIDQTHLGTFENTTGKTNETEFESKVNAILQKAADDAGKIGRKSLAADNRFVIMVNSGSKGKSLNIAQMISCLGQQNVDGKRIPYGFQDRTLPHYTKYNDSPEARGFVESSFIQGLTPTELYFHAMGGRTGLIDTAVKTSTTGYIQRRLIKGLEDLRVAYDMTVRNNKNKIIQFSYGDDNIDPIKVENQSFPLPNSTREDIYAHFQMPVDDSSDAIVTTNYTKPAIKRIKKQKEQLVKKTNEMIVFMLESRDTVVENVFKFTDRTDINIPVHFSRIINNIHNQLSIQSNSLVNITPIELYELLDNTFDMLSKNHYAAPTELFKIAFYYYLSPKTLLTVKRFNRKAVIILLETIATNYQKSIVHPGEMVGMIAAQSIGEPTTQMTLNTFHFAGVASKSNATRGVPRVEEILSLSENPKKPSVTIHLKNNERDNIEKAQELKYQLEYTSLRDVVDSVSICFDPDELTTLISEDIPLLAEYNEFQNLVKECQGEDFEAEDTKSKWIIRMELNKESMLDKHISMDDIHFAVSNSYSSDINCVYADMNASKLVFRIRLTEKNTSSKKHSLDQSDEIYKLKNFQNNLLNNIILRGVKNIPKVLLRKVVNEVVLNDTNYVQADGWVLDTVGTNLRDILALSSINSDKTTSNDIQETFRTLGLEAARQAIFNELSEAMDHAGVYINYHHMALLCDRMAATCKMVSIFRHGINNDNIGPIAKASFEETPEMFLRAARHAELDPMTGVSANIMCGQEGYFGTGCFQVMLDVNKMKGNKLLEKDIDVQALMSSENTNDACSMQNIQISNTAEFIEGKDTGKVEDEYDPGF</sequence>
<dbReference type="Gene3D" id="6.20.50.80">
    <property type="match status" value="1"/>
</dbReference>
<protein>
    <recommendedName>
        <fullName evidence="2">DNA-directed RNA polymerase</fullName>
        <ecNumber evidence="2">2.7.7.6</ecNumber>
    </recommendedName>
</protein>
<evidence type="ECO:0000256" key="6">
    <source>
        <dbReference type="ARBA" id="ARBA00023163"/>
    </source>
</evidence>
<organism evidence="8">
    <name type="scientific">viral metagenome</name>
    <dbReference type="NCBI Taxonomy" id="1070528"/>
    <lineage>
        <taxon>unclassified sequences</taxon>
        <taxon>metagenomes</taxon>
        <taxon>organismal metagenomes</taxon>
    </lineage>
</organism>
<evidence type="ECO:0000313" key="8">
    <source>
        <dbReference type="EMBL" id="QHS99027.1"/>
    </source>
</evidence>
<dbReference type="PANTHER" id="PTHR19376">
    <property type="entry name" value="DNA-DIRECTED RNA POLYMERASE"/>
    <property type="match status" value="1"/>
</dbReference>
<dbReference type="Gene3D" id="3.30.1360.140">
    <property type="match status" value="1"/>
</dbReference>
<dbReference type="InterPro" id="IPR038593">
    <property type="entry name" value="RNA_pol_Rpb1_7_sf"/>
</dbReference>
<dbReference type="Gene3D" id="1.10.150.390">
    <property type="match status" value="1"/>
</dbReference>
<dbReference type="SMART" id="SM00663">
    <property type="entry name" value="RPOLA_N"/>
    <property type="match status" value="1"/>
</dbReference>
<dbReference type="GO" id="GO:0003899">
    <property type="term" value="F:DNA-directed RNA polymerase activity"/>
    <property type="evidence" value="ECO:0007669"/>
    <property type="project" value="UniProtKB-EC"/>
</dbReference>
<dbReference type="Gene3D" id="3.30.1490.180">
    <property type="entry name" value="RNA polymerase ii"/>
    <property type="match status" value="1"/>
</dbReference>
<dbReference type="InterPro" id="IPR007066">
    <property type="entry name" value="RNA_pol_Rpb1_3"/>
</dbReference>
<dbReference type="FunFam" id="2.40.40.20:FF:000019">
    <property type="entry name" value="DNA-directed RNA polymerase II subunit RPB1"/>
    <property type="match status" value="1"/>
</dbReference>